<dbReference type="EMBL" id="CAJHUC010001399">
    <property type="protein sequence ID" value="CAD7700983.1"/>
    <property type="molecule type" value="Genomic_DNA"/>
</dbReference>
<reference evidence="3" key="1">
    <citation type="submission" date="2020-12" db="EMBL/GenBank/DDBJ databases">
        <authorList>
            <person name="Iha C."/>
        </authorList>
    </citation>
    <scope>NUCLEOTIDE SEQUENCE</scope>
</reference>
<dbReference type="AlphaFoldDB" id="A0A8S1J505"/>
<feature type="domain" description="tRNA-splicing endonuclease subunit Sen54 N-terminal" evidence="2">
    <location>
        <begin position="38"/>
        <end position="82"/>
    </location>
</feature>
<evidence type="ECO:0000313" key="4">
    <source>
        <dbReference type="Proteomes" id="UP000708148"/>
    </source>
</evidence>
<comment type="caution">
    <text evidence="3">The sequence shown here is derived from an EMBL/GenBank/DDBJ whole genome shotgun (WGS) entry which is preliminary data.</text>
</comment>
<feature type="compositionally biased region" description="Basic residues" evidence="1">
    <location>
        <begin position="1"/>
        <end position="10"/>
    </location>
</feature>
<keyword evidence="4" id="KW-1185">Reference proteome</keyword>
<organism evidence="3 4">
    <name type="scientific">Ostreobium quekettii</name>
    <dbReference type="NCBI Taxonomy" id="121088"/>
    <lineage>
        <taxon>Eukaryota</taxon>
        <taxon>Viridiplantae</taxon>
        <taxon>Chlorophyta</taxon>
        <taxon>core chlorophytes</taxon>
        <taxon>Ulvophyceae</taxon>
        <taxon>TCBD clade</taxon>
        <taxon>Bryopsidales</taxon>
        <taxon>Ostreobineae</taxon>
        <taxon>Ostreobiaceae</taxon>
        <taxon>Ostreobium</taxon>
    </lineage>
</organism>
<dbReference type="Pfam" id="PF12928">
    <property type="entry name" value="tRNA_int_end_N2"/>
    <property type="match status" value="1"/>
</dbReference>
<evidence type="ECO:0000259" key="2">
    <source>
        <dbReference type="Pfam" id="PF12928"/>
    </source>
</evidence>
<dbReference type="InterPro" id="IPR024336">
    <property type="entry name" value="tRNA_splic_suSen54_N"/>
</dbReference>
<sequence>MTRLGTRRLPTKCPRSREERSVRLDNNEAEYLSNVLGRRDMSTAVARPSTGTAEVTRQRGALLNCMGFNQNRKLNLHMEEAV</sequence>
<name>A0A8S1J505_9CHLO</name>
<proteinExistence type="predicted"/>
<feature type="region of interest" description="Disordered" evidence="1">
    <location>
        <begin position="1"/>
        <end position="21"/>
    </location>
</feature>
<evidence type="ECO:0000256" key="1">
    <source>
        <dbReference type="SAM" id="MobiDB-lite"/>
    </source>
</evidence>
<protein>
    <recommendedName>
        <fullName evidence="2">tRNA-splicing endonuclease subunit Sen54 N-terminal domain-containing protein</fullName>
    </recommendedName>
</protein>
<evidence type="ECO:0000313" key="3">
    <source>
        <dbReference type="EMBL" id="CAD7700983.1"/>
    </source>
</evidence>
<gene>
    <name evidence="3" type="ORF">OSTQU699_LOCUS6342</name>
</gene>
<accession>A0A8S1J505</accession>
<dbReference type="Proteomes" id="UP000708148">
    <property type="component" value="Unassembled WGS sequence"/>
</dbReference>